<dbReference type="STRING" id="50429.A0A2B4SAH3"/>
<keyword evidence="3" id="KW-0687">Ribonucleoprotein</keyword>
<evidence type="ECO:0000313" key="8">
    <source>
        <dbReference type="EMBL" id="PFX25587.1"/>
    </source>
</evidence>
<sequence>MAANMAICHIKKNLTALRQYPRVALNNIRDLPEAFKAQHRKGRGRGSGRGKTSGRGHKGQGQRNTKPRLGFEGGQTPFYLRVPKHGFKNIYKMHYRPLNLNRLQFFIDSGRLNPNAPITMYHLWRSGALGGRVKDGVVLLGGGTTWFQAKVDIEVTKASKTAIKAIERQGGKITCAYYNKLGLRLLLKPEKFEGKRIPRRARPNTKLMEYYTSVENRGYLADPDELEKARQLTYQLENEVD</sequence>
<dbReference type="OrthoDB" id="361383at2759"/>
<feature type="domain" description="Large ribosomal subunit protein uL15/eL18" evidence="7">
    <location>
        <begin position="97"/>
        <end position="174"/>
    </location>
</feature>
<dbReference type="InterPro" id="IPR036227">
    <property type="entry name" value="Ribosomal_uL15/eL18_sf"/>
</dbReference>
<dbReference type="GO" id="GO:0006412">
    <property type="term" value="P:translation"/>
    <property type="evidence" value="ECO:0007669"/>
    <property type="project" value="InterPro"/>
</dbReference>
<evidence type="ECO:0000259" key="7">
    <source>
        <dbReference type="Pfam" id="PF00828"/>
    </source>
</evidence>
<gene>
    <name evidence="8" type="primary">mrpl15</name>
    <name evidence="8" type="ORF">AWC38_SpisGene9780</name>
</gene>
<keyword evidence="2 8" id="KW-0689">Ribosomal protein</keyword>
<dbReference type="EMBL" id="LSMT01000147">
    <property type="protein sequence ID" value="PFX25587.1"/>
    <property type="molecule type" value="Genomic_DNA"/>
</dbReference>
<dbReference type="Gene3D" id="3.100.10.10">
    <property type="match status" value="1"/>
</dbReference>
<dbReference type="AlphaFoldDB" id="A0A2B4SAH3"/>
<dbReference type="GO" id="GO:0005762">
    <property type="term" value="C:mitochondrial large ribosomal subunit"/>
    <property type="evidence" value="ECO:0007669"/>
    <property type="project" value="TreeGrafter"/>
</dbReference>
<accession>A0A2B4SAH3</accession>
<dbReference type="GO" id="GO:0003735">
    <property type="term" value="F:structural constituent of ribosome"/>
    <property type="evidence" value="ECO:0007669"/>
    <property type="project" value="InterPro"/>
</dbReference>
<dbReference type="InterPro" id="IPR021131">
    <property type="entry name" value="Ribosomal_uL15/eL18"/>
</dbReference>
<dbReference type="InterPro" id="IPR005749">
    <property type="entry name" value="Ribosomal_uL15_bac-type"/>
</dbReference>
<dbReference type="SUPFAM" id="SSF52080">
    <property type="entry name" value="Ribosomal proteins L15p and L18e"/>
    <property type="match status" value="1"/>
</dbReference>
<dbReference type="PANTHER" id="PTHR12934">
    <property type="entry name" value="50S RIBOSOMAL PROTEIN L15"/>
    <property type="match status" value="1"/>
</dbReference>
<proteinExistence type="inferred from homology"/>
<evidence type="ECO:0000256" key="2">
    <source>
        <dbReference type="ARBA" id="ARBA00022980"/>
    </source>
</evidence>
<name>A0A2B4SAH3_STYPI</name>
<dbReference type="Pfam" id="PF00828">
    <property type="entry name" value="Ribosomal_L27A"/>
    <property type="match status" value="1"/>
</dbReference>
<evidence type="ECO:0000256" key="3">
    <source>
        <dbReference type="ARBA" id="ARBA00023274"/>
    </source>
</evidence>
<keyword evidence="9" id="KW-1185">Reference proteome</keyword>
<feature type="compositionally biased region" description="Basic residues" evidence="6">
    <location>
        <begin position="37"/>
        <end position="60"/>
    </location>
</feature>
<evidence type="ECO:0000256" key="4">
    <source>
        <dbReference type="ARBA" id="ARBA00035299"/>
    </source>
</evidence>
<dbReference type="Proteomes" id="UP000225706">
    <property type="component" value="Unassembled WGS sequence"/>
</dbReference>
<dbReference type="HAMAP" id="MF_01341">
    <property type="entry name" value="Ribosomal_uL15"/>
    <property type="match status" value="1"/>
</dbReference>
<evidence type="ECO:0000256" key="1">
    <source>
        <dbReference type="ARBA" id="ARBA00007320"/>
    </source>
</evidence>
<evidence type="ECO:0000256" key="6">
    <source>
        <dbReference type="SAM" id="MobiDB-lite"/>
    </source>
</evidence>
<protein>
    <recommendedName>
        <fullName evidence="4">Large ribosomal subunit protein uL15m</fullName>
    </recommendedName>
    <alternativeName>
        <fullName evidence="5">39S ribosomal protein L15, mitochondrial</fullName>
    </alternativeName>
</protein>
<evidence type="ECO:0000256" key="5">
    <source>
        <dbReference type="ARBA" id="ARBA00035423"/>
    </source>
</evidence>
<dbReference type="InterPro" id="IPR030878">
    <property type="entry name" value="Ribosomal_uL15"/>
</dbReference>
<dbReference type="PANTHER" id="PTHR12934:SF11">
    <property type="entry name" value="LARGE RIBOSOMAL SUBUNIT PROTEIN UL15M"/>
    <property type="match status" value="1"/>
</dbReference>
<feature type="region of interest" description="Disordered" evidence="6">
    <location>
        <begin position="37"/>
        <end position="72"/>
    </location>
</feature>
<evidence type="ECO:0000313" key="9">
    <source>
        <dbReference type="Proteomes" id="UP000225706"/>
    </source>
</evidence>
<dbReference type="NCBIfam" id="TIGR01071">
    <property type="entry name" value="rplO_bact"/>
    <property type="match status" value="1"/>
</dbReference>
<reference evidence="9" key="1">
    <citation type="journal article" date="2017" name="bioRxiv">
        <title>Comparative analysis of the genomes of Stylophora pistillata and Acropora digitifera provides evidence for extensive differences between species of corals.</title>
        <authorList>
            <person name="Voolstra C.R."/>
            <person name="Li Y."/>
            <person name="Liew Y.J."/>
            <person name="Baumgarten S."/>
            <person name="Zoccola D."/>
            <person name="Flot J.-F."/>
            <person name="Tambutte S."/>
            <person name="Allemand D."/>
            <person name="Aranda M."/>
        </authorList>
    </citation>
    <scope>NUCLEOTIDE SEQUENCE [LARGE SCALE GENOMIC DNA]</scope>
</reference>
<comment type="caution">
    <text evidence="8">The sequence shown here is derived from an EMBL/GenBank/DDBJ whole genome shotgun (WGS) entry which is preliminary data.</text>
</comment>
<comment type="similarity">
    <text evidence="1">Belongs to the universal ribosomal protein uL15 family.</text>
</comment>
<organism evidence="8 9">
    <name type="scientific">Stylophora pistillata</name>
    <name type="common">Smooth cauliflower coral</name>
    <dbReference type="NCBI Taxonomy" id="50429"/>
    <lineage>
        <taxon>Eukaryota</taxon>
        <taxon>Metazoa</taxon>
        <taxon>Cnidaria</taxon>
        <taxon>Anthozoa</taxon>
        <taxon>Hexacorallia</taxon>
        <taxon>Scleractinia</taxon>
        <taxon>Astrocoeniina</taxon>
        <taxon>Pocilloporidae</taxon>
        <taxon>Stylophora</taxon>
    </lineage>
</organism>